<organism evidence="2 3">
    <name type="scientific">Suillus fuscotomentosus</name>
    <dbReference type="NCBI Taxonomy" id="1912939"/>
    <lineage>
        <taxon>Eukaryota</taxon>
        <taxon>Fungi</taxon>
        <taxon>Dikarya</taxon>
        <taxon>Basidiomycota</taxon>
        <taxon>Agaricomycotina</taxon>
        <taxon>Agaricomycetes</taxon>
        <taxon>Agaricomycetidae</taxon>
        <taxon>Boletales</taxon>
        <taxon>Suillineae</taxon>
        <taxon>Suillaceae</taxon>
        <taxon>Suillus</taxon>
    </lineage>
</organism>
<reference evidence="2" key="1">
    <citation type="journal article" date="2020" name="New Phytol.">
        <title>Comparative genomics reveals dynamic genome evolution in host specialist ectomycorrhizal fungi.</title>
        <authorList>
            <person name="Lofgren L.A."/>
            <person name="Nguyen N.H."/>
            <person name="Vilgalys R."/>
            <person name="Ruytinx J."/>
            <person name="Liao H.L."/>
            <person name="Branco S."/>
            <person name="Kuo A."/>
            <person name="LaButti K."/>
            <person name="Lipzen A."/>
            <person name="Andreopoulos W."/>
            <person name="Pangilinan J."/>
            <person name="Riley R."/>
            <person name="Hundley H."/>
            <person name="Na H."/>
            <person name="Barry K."/>
            <person name="Grigoriev I.V."/>
            <person name="Stajich J.E."/>
            <person name="Kennedy P.G."/>
        </authorList>
    </citation>
    <scope>NUCLEOTIDE SEQUENCE</scope>
    <source>
        <strain evidence="2">FC203</strain>
    </source>
</reference>
<sequence length="385" mass="44128">MIVSDLLILLYLLTLILLAKCKVLDAVPIPSAKRWRWAREPFNFDIDTLYGQAGRQMLTDTLRSDPYTDADLPMSQWSGHVPDCRVHLVPAYKPTDLTMMQRGEIPSSNIVHTTGLARTIQCVTRQVSMPSTPYAVPQTLPQDITPTKEVRQQIICKAKHGVVDWLFMKYAMLQTAADQKHLIKKAILDTVLKIFSLTILCNSLVTKEQYCSVSQALTNAHGKIIDIARSSVPHAYELYCLKGHTEQTPTQYQVHIAMTLTHTDTLTIMHSHHFDMDGNIHVHNHFNHTFIKHVMIRFIWYLRHETFLGKSPLTKVNYIIMIVIAAVYCVLQEEWMMMPSIDPFTGLVHYNKFVEIINSSFVYRAAQRSFQQWLGWGQALARFGC</sequence>
<dbReference type="AlphaFoldDB" id="A0AAD4DRY5"/>
<evidence type="ECO:0000313" key="2">
    <source>
        <dbReference type="EMBL" id="KAG1891935.1"/>
    </source>
</evidence>
<evidence type="ECO:0000313" key="3">
    <source>
        <dbReference type="Proteomes" id="UP001195769"/>
    </source>
</evidence>
<comment type="caution">
    <text evidence="2">The sequence shown here is derived from an EMBL/GenBank/DDBJ whole genome shotgun (WGS) entry which is preliminary data.</text>
</comment>
<dbReference type="Proteomes" id="UP001195769">
    <property type="component" value="Unassembled WGS sequence"/>
</dbReference>
<gene>
    <name evidence="2" type="ORF">F5891DRAFT_986428</name>
</gene>
<name>A0AAD4DRY5_9AGAM</name>
<accession>A0AAD4DRY5</accession>
<keyword evidence="1" id="KW-0732">Signal</keyword>
<dbReference type="EMBL" id="JABBWK010000117">
    <property type="protein sequence ID" value="KAG1891935.1"/>
    <property type="molecule type" value="Genomic_DNA"/>
</dbReference>
<keyword evidence="3" id="KW-1185">Reference proteome</keyword>
<feature type="signal peptide" evidence="1">
    <location>
        <begin position="1"/>
        <end position="21"/>
    </location>
</feature>
<dbReference type="GeneID" id="64672066"/>
<dbReference type="RefSeq" id="XP_041218411.1">
    <property type="nucleotide sequence ID" value="XM_041377768.1"/>
</dbReference>
<protein>
    <submittedName>
        <fullName evidence="2">Uncharacterized protein</fullName>
    </submittedName>
</protein>
<evidence type="ECO:0000256" key="1">
    <source>
        <dbReference type="SAM" id="SignalP"/>
    </source>
</evidence>
<proteinExistence type="predicted"/>
<feature type="chain" id="PRO_5042160807" evidence="1">
    <location>
        <begin position="22"/>
        <end position="385"/>
    </location>
</feature>